<evidence type="ECO:0000313" key="5">
    <source>
        <dbReference type="EMBL" id="KRM62250.1"/>
    </source>
</evidence>
<evidence type="ECO:0000256" key="1">
    <source>
        <dbReference type="ARBA" id="ARBA00008061"/>
    </source>
</evidence>
<reference evidence="5 6" key="1">
    <citation type="journal article" date="2015" name="Genome Announc.">
        <title>Expanding the biotechnology potential of lactobacilli through comparative genomics of 213 strains and associated genera.</title>
        <authorList>
            <person name="Sun Z."/>
            <person name="Harris H.M."/>
            <person name="McCann A."/>
            <person name="Guo C."/>
            <person name="Argimon S."/>
            <person name="Zhang W."/>
            <person name="Yang X."/>
            <person name="Jeffery I.B."/>
            <person name="Cooney J.C."/>
            <person name="Kagawa T.F."/>
            <person name="Liu W."/>
            <person name="Song Y."/>
            <person name="Salvetti E."/>
            <person name="Wrobel A."/>
            <person name="Rasinkangas P."/>
            <person name="Parkhill J."/>
            <person name="Rea M.C."/>
            <person name="O'Sullivan O."/>
            <person name="Ritari J."/>
            <person name="Douillard F.P."/>
            <person name="Paul Ross R."/>
            <person name="Yang R."/>
            <person name="Briner A.E."/>
            <person name="Felis G.E."/>
            <person name="de Vos W.M."/>
            <person name="Barrangou R."/>
            <person name="Klaenhammer T.R."/>
            <person name="Caufield P.W."/>
            <person name="Cui Y."/>
            <person name="Zhang H."/>
            <person name="O'Toole P.W."/>
        </authorList>
    </citation>
    <scope>NUCLEOTIDE SEQUENCE [LARGE SCALE GENOMIC DNA]</scope>
    <source>
        <strain evidence="5 6">DSM 20634</strain>
    </source>
</reference>
<accession>A0A0R2A6R1</accession>
<dbReference type="SUPFAM" id="SSF51011">
    <property type="entry name" value="Glycosyl hydrolase domain"/>
    <property type="match status" value="1"/>
</dbReference>
<evidence type="ECO:0000259" key="4">
    <source>
        <dbReference type="SMART" id="SM00642"/>
    </source>
</evidence>
<dbReference type="Proteomes" id="UP000051733">
    <property type="component" value="Unassembled WGS sequence"/>
</dbReference>
<dbReference type="InterPro" id="IPR006047">
    <property type="entry name" value="GH13_cat_dom"/>
</dbReference>
<comment type="caution">
    <text evidence="5">The sequence shown here is derived from an EMBL/GenBank/DDBJ whole genome shotgun (WGS) entry which is preliminary data.</text>
</comment>
<dbReference type="Gene3D" id="3.90.400.10">
    <property type="entry name" value="Oligo-1,6-glucosidase, Domain 2"/>
    <property type="match status" value="1"/>
</dbReference>
<dbReference type="Gene3D" id="3.20.20.80">
    <property type="entry name" value="Glycosidases"/>
    <property type="match status" value="1"/>
</dbReference>
<dbReference type="GO" id="GO:0009313">
    <property type="term" value="P:oligosaccharide catabolic process"/>
    <property type="evidence" value="ECO:0007669"/>
    <property type="project" value="TreeGrafter"/>
</dbReference>
<feature type="domain" description="Glycosyl hydrolase family 13 catalytic" evidence="4">
    <location>
        <begin position="14"/>
        <end position="424"/>
    </location>
</feature>
<dbReference type="SMART" id="SM00642">
    <property type="entry name" value="Aamy"/>
    <property type="match status" value="1"/>
</dbReference>
<dbReference type="PANTHER" id="PTHR10357">
    <property type="entry name" value="ALPHA-AMYLASE FAMILY MEMBER"/>
    <property type="match status" value="1"/>
</dbReference>
<dbReference type="EMBL" id="AYYY01000007">
    <property type="protein sequence ID" value="KRM62250.1"/>
    <property type="molecule type" value="Genomic_DNA"/>
</dbReference>
<dbReference type="PATRIC" id="fig|1423813.3.peg.36"/>
<keyword evidence="3" id="KW-0326">Glycosidase</keyword>
<dbReference type="Pfam" id="PF00128">
    <property type="entry name" value="Alpha-amylase"/>
    <property type="match status" value="1"/>
</dbReference>
<evidence type="ECO:0000256" key="2">
    <source>
        <dbReference type="ARBA" id="ARBA00022801"/>
    </source>
</evidence>
<comment type="similarity">
    <text evidence="1">Belongs to the glycosyl hydrolase 13 family.</text>
</comment>
<dbReference type="InterPro" id="IPR045857">
    <property type="entry name" value="O16G_dom_2"/>
</dbReference>
<dbReference type="OrthoDB" id="9805159at2"/>
<organism evidence="5 6">
    <name type="scientific">Paucilactobacillus vaccinostercus DSM 20634</name>
    <dbReference type="NCBI Taxonomy" id="1423813"/>
    <lineage>
        <taxon>Bacteria</taxon>
        <taxon>Bacillati</taxon>
        <taxon>Bacillota</taxon>
        <taxon>Bacilli</taxon>
        <taxon>Lactobacillales</taxon>
        <taxon>Lactobacillaceae</taxon>
        <taxon>Paucilactobacillus</taxon>
    </lineage>
</organism>
<dbReference type="InterPro" id="IPR017853">
    <property type="entry name" value="GH"/>
</dbReference>
<dbReference type="PANTHER" id="PTHR10357:SF179">
    <property type="entry name" value="NEUTRAL AND BASIC AMINO ACID TRANSPORT PROTEIN RBAT"/>
    <property type="match status" value="1"/>
</dbReference>
<dbReference type="FunFam" id="3.20.20.80:FF:000064">
    <property type="entry name" value="Oligo-1,6-glucosidase"/>
    <property type="match status" value="2"/>
</dbReference>
<dbReference type="GO" id="GO:0004556">
    <property type="term" value="F:alpha-amylase activity"/>
    <property type="evidence" value="ECO:0007669"/>
    <property type="project" value="TreeGrafter"/>
</dbReference>
<gene>
    <name evidence="5" type="ORF">FC26_GL000036</name>
</gene>
<dbReference type="FunFam" id="3.90.400.10:FF:000002">
    <property type="entry name" value="Sucrose isomerase"/>
    <property type="match status" value="1"/>
</dbReference>
<keyword evidence="2" id="KW-0378">Hydrolase</keyword>
<dbReference type="STRING" id="1423813.FC26_GL000036"/>
<dbReference type="RefSeq" id="WP_057777635.1">
    <property type="nucleotide sequence ID" value="NZ_AYYY01000007.1"/>
</dbReference>
<dbReference type="InterPro" id="IPR013780">
    <property type="entry name" value="Glyco_hydro_b"/>
</dbReference>
<sequence>MASTRWWKNEVVYQVYPRSFQDTNNDGIGDLNGITAHLDYLKNLGVTTIWVSPVYKSPMVDMGYDISDYQAIDPQFGTMADFDHLLAEAKKRGMKIIMDLVVNHTSDQHDWFQQALADPQSKYRDYYIFKHSDDGQVPNNWRSIFGGSTWTEVPSEPGTYYFHTFAPQQPDLNWENPVLREEIYTMINWWLAKGISGFRIDAITHLKKDLDWASIEPDGEDGLANVVKKGQNRPGLGAFLTELKAKTFDKYNAMTVGEAYGVPATDMPNFIGPDGYFSMIFDFSYFNIEVNNVDEWYRGRSNWQVKDLKQLLFESQRSIKTADGWTANVIENHDQSRAVSKWIKNPQYQTPLAAKALATMYYFLRGIPFIYQGQELGAKNFKRTNINQFNDLSSVNNYKMGLKLGMDPEQVLDLVNFKSRDNARVPMQWTGDQFGGFSDHEPWLAMGNDREAINVMDESKDENSVLNYYRKLNQMRQNERYQDVIVNGELEQLKTPDNVVGYQRLTDDQELVVFVNLGEETETINYTGNYELVLTNSREFISMKPEQLELRPYEAVVLFNQGK</sequence>
<evidence type="ECO:0000313" key="6">
    <source>
        <dbReference type="Proteomes" id="UP000051733"/>
    </source>
</evidence>
<dbReference type="SUPFAM" id="SSF51445">
    <property type="entry name" value="(Trans)glycosidases"/>
    <property type="match status" value="1"/>
</dbReference>
<protein>
    <submittedName>
        <fullName evidence="5">Alpha-glucosidase</fullName>
    </submittedName>
</protein>
<dbReference type="CDD" id="cd11333">
    <property type="entry name" value="AmyAc_SI_OligoGlu_DGase"/>
    <property type="match status" value="1"/>
</dbReference>
<evidence type="ECO:0000256" key="3">
    <source>
        <dbReference type="ARBA" id="ARBA00023295"/>
    </source>
</evidence>
<keyword evidence="6" id="KW-1185">Reference proteome</keyword>
<dbReference type="Gene3D" id="2.60.40.1180">
    <property type="entry name" value="Golgi alpha-mannosidase II"/>
    <property type="match status" value="1"/>
</dbReference>
<name>A0A0R2A6R1_9LACO</name>
<dbReference type="AlphaFoldDB" id="A0A0R2A6R1"/>
<proteinExistence type="inferred from homology"/>